<reference evidence="2 3" key="1">
    <citation type="journal article" date="2011" name="Front. Microbiol.">
        <title>Two Strains of Crocosphaera watsonii with Highly Conserved Genomes are Distinguished by Strain-Specific Features.</title>
        <authorList>
            <person name="Bench S.R."/>
            <person name="Ilikchyan I.N."/>
            <person name="Tripp H.J."/>
            <person name="Zehr J.P."/>
        </authorList>
    </citation>
    <scope>NUCLEOTIDE SEQUENCE [LARGE SCALE GENOMIC DNA]</scope>
    <source>
        <strain evidence="2 3">WH 0003</strain>
    </source>
</reference>
<dbReference type="GeneID" id="88766179"/>
<accession>G5J4V1</accession>
<dbReference type="AlphaFoldDB" id="G5J4V1"/>
<dbReference type="Proteomes" id="UP000003477">
    <property type="component" value="Unassembled WGS sequence"/>
</dbReference>
<dbReference type="PANTHER" id="PTHR47380">
    <property type="entry name" value="OS02G0533000 PROTEIN"/>
    <property type="match status" value="1"/>
</dbReference>
<evidence type="ECO:0000256" key="1">
    <source>
        <dbReference type="SAM" id="Phobius"/>
    </source>
</evidence>
<keyword evidence="1" id="KW-0472">Membrane</keyword>
<dbReference type="EMBL" id="AESD01000375">
    <property type="protein sequence ID" value="EHJ12777.1"/>
    <property type="molecule type" value="Genomic_DNA"/>
</dbReference>
<evidence type="ECO:0000313" key="2">
    <source>
        <dbReference type="EMBL" id="EHJ12777.1"/>
    </source>
</evidence>
<dbReference type="RefSeq" id="WP_007310731.1">
    <property type="nucleotide sequence ID" value="NZ_AESD01000375.1"/>
</dbReference>
<keyword evidence="1" id="KW-0812">Transmembrane</keyword>
<keyword evidence="1" id="KW-1133">Transmembrane helix</keyword>
<gene>
    <name evidence="2" type="ORF">CWATWH0003_2517</name>
</gene>
<dbReference type="PANTHER" id="PTHR47380:SF4">
    <property type="entry name" value="OS02G0533000 PROTEIN"/>
    <property type="match status" value="1"/>
</dbReference>
<comment type="caution">
    <text evidence="2">The sequence shown here is derived from an EMBL/GenBank/DDBJ whole genome shotgun (WGS) entry which is preliminary data.</text>
</comment>
<feature type="transmembrane region" description="Helical" evidence="1">
    <location>
        <begin position="339"/>
        <end position="360"/>
    </location>
</feature>
<proteinExistence type="predicted"/>
<dbReference type="PATRIC" id="fig|423471.3.peg.2368"/>
<dbReference type="InterPro" id="IPR044200">
    <property type="entry name" value="At5g03900-like"/>
</dbReference>
<organism evidence="2 3">
    <name type="scientific">Crocosphaera watsonii WH 0003</name>
    <dbReference type="NCBI Taxonomy" id="423471"/>
    <lineage>
        <taxon>Bacteria</taxon>
        <taxon>Bacillati</taxon>
        <taxon>Cyanobacteriota</taxon>
        <taxon>Cyanophyceae</taxon>
        <taxon>Oscillatoriophycideae</taxon>
        <taxon>Chroococcales</taxon>
        <taxon>Aphanothecaceae</taxon>
        <taxon>Crocosphaera</taxon>
    </lineage>
</organism>
<sequence>MTLQPEIMQSVEQLGYRVTVGDVAAKSGLDINLAQRGLLALASDVSGHLQVAESGDIIYLFPDNFRTILRNKYWKLQLKETWEKIWKVLFYIIRISFGIVLVASIILMLIAITVIIIGLNSSRDGNSNNSGSRGGSYRGGGFFFFPNFGDLFWIFYPNYGYNRYDHSSSRRSQSRDANEMNFLEAVFSFLFGDGNPNYNLEERRWKAIGTVIKNNKGSIIAEQVAPYLDNIDRYNKENEDYILPVLTRFNGNPEVSPNGELIYHFPELQVTVQESTQKSISTYLRERLYKFSEAGSNKIMLAIGLGALNFILALILGSFLKDPSIVAQFGGFIAFINSIYWLLLGYAMAFLGVPLIRYFVVQMRNGKIESRNSERKGRTELLQDKTETIQHKLEYASQFANQAIIQQSDIAYTTEKDVLEQEIEQADKIDQEWQKRLDALDN</sequence>
<feature type="transmembrane region" description="Helical" evidence="1">
    <location>
        <begin position="299"/>
        <end position="319"/>
    </location>
</feature>
<feature type="transmembrane region" description="Helical" evidence="1">
    <location>
        <begin position="88"/>
        <end position="119"/>
    </location>
</feature>
<protein>
    <submittedName>
        <fullName evidence="2">Uncharacterized protein</fullName>
    </submittedName>
</protein>
<evidence type="ECO:0000313" key="3">
    <source>
        <dbReference type="Proteomes" id="UP000003477"/>
    </source>
</evidence>
<name>G5J4V1_CROWT</name>
<feature type="transmembrane region" description="Helical" evidence="1">
    <location>
        <begin position="139"/>
        <end position="161"/>
    </location>
</feature>